<gene>
    <name evidence="1" type="ORF">rsdtw13_08960</name>
</gene>
<accession>A0ACB5R9E4</accession>
<name>A0ACB5R9E4_9CLOT</name>
<organism evidence="1 2">
    <name type="scientific">Inconstantimicrobium mannanitabidum</name>
    <dbReference type="NCBI Taxonomy" id="1604901"/>
    <lineage>
        <taxon>Bacteria</taxon>
        <taxon>Bacillati</taxon>
        <taxon>Bacillota</taxon>
        <taxon>Clostridia</taxon>
        <taxon>Eubacteriales</taxon>
        <taxon>Clostridiaceae</taxon>
        <taxon>Inconstantimicrobium</taxon>
    </lineage>
</organism>
<sequence>MFIKAMAVIATISTVMDVRYVIKRNDIKKLKSIAAFNSFLLCLFFIGMIFGKVN</sequence>
<reference evidence="1" key="1">
    <citation type="journal article" date="2025" name="Int. J. Syst. Evol. Microbiol.">
        <title>Inconstantimicrobium mannanitabidum sp. nov., a novel member of the family Clostridiaceae isolated from anoxic soil under the treatment of reductive soil disinfestation.</title>
        <authorList>
            <person name="Ueki A."/>
            <person name="Tonouchi A."/>
            <person name="Honma S."/>
            <person name="Kaku N."/>
            <person name="Ueki K."/>
        </authorList>
    </citation>
    <scope>NUCLEOTIDE SEQUENCE</scope>
    <source>
        <strain evidence="1">TW13</strain>
    </source>
</reference>
<comment type="caution">
    <text evidence="1">The sequence shown here is derived from an EMBL/GenBank/DDBJ whole genome shotgun (WGS) entry which is preliminary data.</text>
</comment>
<evidence type="ECO:0000313" key="2">
    <source>
        <dbReference type="Proteomes" id="UP001058074"/>
    </source>
</evidence>
<evidence type="ECO:0000313" key="1">
    <source>
        <dbReference type="EMBL" id="GKX65638.1"/>
    </source>
</evidence>
<protein>
    <submittedName>
        <fullName evidence="1">Uncharacterized protein</fullName>
    </submittedName>
</protein>
<proteinExistence type="predicted"/>
<keyword evidence="2" id="KW-1185">Reference proteome</keyword>
<dbReference type="EMBL" id="BROD01000001">
    <property type="protein sequence ID" value="GKX65638.1"/>
    <property type="molecule type" value="Genomic_DNA"/>
</dbReference>
<dbReference type="Proteomes" id="UP001058074">
    <property type="component" value="Unassembled WGS sequence"/>
</dbReference>